<sequence>MDEQVFNQYNEEMDHDFESYNNSQNSEEMHITGQVSSTSETHDPMVIQAYHVVESEESMLDPAVKPKAVHQCPVCNKIFVSFKGLQQHAIIHTDQKPYSCDICGKAFRFKSNLFEHRSVHTGTTPHQCPICGKTCRLKGNLKKHLRTHCTTKEELELAWQPFASNRRAPAEIPHDAIIIRPNADSTSLFATPYRPKKRKFGLGAETKIWVEKIRRGELLPGISISDKMRRILDLVKITEQGAMDMENLFHHARAIPLERYDCPVCKTTFFSRIECHEHIESEHSNVRKQRPHFCDICLRSFNERQQLSAHQEHHKRVQSILDNDELKVAEPMIMMPVINETDEKVISENFGIGGEEGDESISIIENTKTTNNWDENR</sequence>
<reference evidence="10" key="1">
    <citation type="submission" date="2016-11" db="UniProtKB">
        <authorList>
            <consortium name="WormBaseParasite"/>
        </authorList>
    </citation>
    <scope>IDENTIFICATION</scope>
</reference>
<dbReference type="WBParaSite" id="MhA1_Contig334.frz3.gene6">
    <property type="protein sequence ID" value="MhA1_Contig334.frz3.gene6"/>
    <property type="gene ID" value="MhA1_Contig334.frz3.gene6"/>
</dbReference>
<evidence type="ECO:0000256" key="5">
    <source>
        <dbReference type="ARBA" id="ARBA00022833"/>
    </source>
</evidence>
<keyword evidence="5" id="KW-0862">Zinc</keyword>
<feature type="domain" description="C2H2-type" evidence="8">
    <location>
        <begin position="260"/>
        <end position="288"/>
    </location>
</feature>
<dbReference type="PROSITE" id="PS00028">
    <property type="entry name" value="ZINC_FINGER_C2H2_1"/>
    <property type="match status" value="5"/>
</dbReference>
<dbReference type="InterPro" id="IPR013087">
    <property type="entry name" value="Znf_C2H2_type"/>
</dbReference>
<evidence type="ECO:0000256" key="6">
    <source>
        <dbReference type="ARBA" id="ARBA00023242"/>
    </source>
</evidence>
<keyword evidence="2" id="KW-0479">Metal-binding</keyword>
<accession>A0A1I8BNI3</accession>
<dbReference type="FunFam" id="3.30.160.60:FF:000446">
    <property type="entry name" value="Zinc finger protein"/>
    <property type="match status" value="1"/>
</dbReference>
<feature type="domain" description="C2H2-type" evidence="8">
    <location>
        <begin position="292"/>
        <end position="319"/>
    </location>
</feature>
<organism evidence="9 10">
    <name type="scientific">Meloidogyne hapla</name>
    <name type="common">Root-knot nematode worm</name>
    <dbReference type="NCBI Taxonomy" id="6305"/>
    <lineage>
        <taxon>Eukaryota</taxon>
        <taxon>Metazoa</taxon>
        <taxon>Ecdysozoa</taxon>
        <taxon>Nematoda</taxon>
        <taxon>Chromadorea</taxon>
        <taxon>Rhabditida</taxon>
        <taxon>Tylenchina</taxon>
        <taxon>Tylenchomorpha</taxon>
        <taxon>Tylenchoidea</taxon>
        <taxon>Meloidogynidae</taxon>
        <taxon>Meloidogyninae</taxon>
        <taxon>Meloidogyne</taxon>
    </lineage>
</organism>
<dbReference type="GO" id="GO:0000981">
    <property type="term" value="F:DNA-binding transcription factor activity, RNA polymerase II-specific"/>
    <property type="evidence" value="ECO:0007669"/>
    <property type="project" value="TreeGrafter"/>
</dbReference>
<keyword evidence="6" id="KW-0539">Nucleus</keyword>
<evidence type="ECO:0000256" key="7">
    <source>
        <dbReference type="PROSITE-ProRule" id="PRU00042"/>
    </source>
</evidence>
<name>A0A1I8BNI3_MELHA</name>
<evidence type="ECO:0000313" key="10">
    <source>
        <dbReference type="WBParaSite" id="MhA1_Contig334.frz3.gene6"/>
    </source>
</evidence>
<dbReference type="Pfam" id="PF13912">
    <property type="entry name" value="zf-C2H2_6"/>
    <property type="match status" value="1"/>
</dbReference>
<evidence type="ECO:0000256" key="1">
    <source>
        <dbReference type="ARBA" id="ARBA00004324"/>
    </source>
</evidence>
<keyword evidence="4 7" id="KW-0863">Zinc-finger</keyword>
<dbReference type="PANTHER" id="PTHR24381">
    <property type="entry name" value="ZINC FINGER PROTEIN"/>
    <property type="match status" value="1"/>
</dbReference>
<dbReference type="Gene3D" id="3.30.160.60">
    <property type="entry name" value="Classic Zinc Finger"/>
    <property type="match status" value="4"/>
</dbReference>
<dbReference type="PANTHER" id="PTHR24381:SF454">
    <property type="entry name" value="TELOMERE ZINC FINGER-ASSOCIATED PROTEIN"/>
    <property type="match status" value="1"/>
</dbReference>
<dbReference type="GO" id="GO:0000122">
    <property type="term" value="P:negative regulation of transcription by RNA polymerase II"/>
    <property type="evidence" value="ECO:0007669"/>
    <property type="project" value="UniProtKB-ARBA"/>
</dbReference>
<dbReference type="SMART" id="SM00355">
    <property type="entry name" value="ZnF_C2H2"/>
    <property type="match status" value="5"/>
</dbReference>
<evidence type="ECO:0000256" key="3">
    <source>
        <dbReference type="ARBA" id="ARBA00022737"/>
    </source>
</evidence>
<protein>
    <submittedName>
        <fullName evidence="10">C2H2-type domain-containing protein</fullName>
    </submittedName>
</protein>
<dbReference type="Proteomes" id="UP000095281">
    <property type="component" value="Unplaced"/>
</dbReference>
<feature type="domain" description="C2H2-type" evidence="8">
    <location>
        <begin position="126"/>
        <end position="153"/>
    </location>
</feature>
<dbReference type="GO" id="GO:0000977">
    <property type="term" value="F:RNA polymerase II transcription regulatory region sequence-specific DNA binding"/>
    <property type="evidence" value="ECO:0007669"/>
    <property type="project" value="TreeGrafter"/>
</dbReference>
<evidence type="ECO:0000256" key="4">
    <source>
        <dbReference type="ARBA" id="ARBA00022771"/>
    </source>
</evidence>
<evidence type="ECO:0000256" key="2">
    <source>
        <dbReference type="ARBA" id="ARBA00022723"/>
    </source>
</evidence>
<keyword evidence="3" id="KW-0677">Repeat</keyword>
<feature type="domain" description="C2H2-type" evidence="8">
    <location>
        <begin position="98"/>
        <end position="125"/>
    </location>
</feature>
<dbReference type="Pfam" id="PF00096">
    <property type="entry name" value="zf-C2H2"/>
    <property type="match status" value="2"/>
</dbReference>
<dbReference type="PROSITE" id="PS50157">
    <property type="entry name" value="ZINC_FINGER_C2H2_2"/>
    <property type="match status" value="5"/>
</dbReference>
<evidence type="ECO:0000259" key="8">
    <source>
        <dbReference type="PROSITE" id="PS50157"/>
    </source>
</evidence>
<keyword evidence="9" id="KW-1185">Reference proteome</keyword>
<dbReference type="FunFam" id="3.30.160.60:FF:002484">
    <property type="entry name" value="Protein CBR-LSY-2"/>
    <property type="match status" value="1"/>
</dbReference>
<dbReference type="InterPro" id="IPR036236">
    <property type="entry name" value="Znf_C2H2_sf"/>
</dbReference>
<feature type="domain" description="C2H2-type" evidence="8">
    <location>
        <begin position="70"/>
        <end position="97"/>
    </location>
</feature>
<proteinExistence type="predicted"/>
<evidence type="ECO:0000313" key="9">
    <source>
        <dbReference type="Proteomes" id="UP000095281"/>
    </source>
</evidence>
<dbReference type="GO" id="GO:0016607">
    <property type="term" value="C:nuclear speck"/>
    <property type="evidence" value="ECO:0007669"/>
    <property type="project" value="UniProtKB-SubCell"/>
</dbReference>
<dbReference type="GO" id="GO:0008270">
    <property type="term" value="F:zinc ion binding"/>
    <property type="evidence" value="ECO:0007669"/>
    <property type="project" value="UniProtKB-KW"/>
</dbReference>
<dbReference type="AlphaFoldDB" id="A0A1I8BNI3"/>
<dbReference type="OMA" id="MRMMEDQ"/>
<comment type="subcellular location">
    <subcellularLocation>
        <location evidence="1">Nucleus speckle</location>
    </subcellularLocation>
</comment>
<dbReference type="SUPFAM" id="SSF57667">
    <property type="entry name" value="beta-beta-alpha zinc fingers"/>
    <property type="match status" value="3"/>
</dbReference>